<dbReference type="InterPro" id="IPR009057">
    <property type="entry name" value="Homeodomain-like_sf"/>
</dbReference>
<dbReference type="GO" id="GO:0003677">
    <property type="term" value="F:DNA binding"/>
    <property type="evidence" value="ECO:0007669"/>
    <property type="project" value="UniProtKB-UniRule"/>
</dbReference>
<dbReference type="Gene3D" id="1.10.357.10">
    <property type="entry name" value="Tetracycline Repressor, domain 2"/>
    <property type="match status" value="1"/>
</dbReference>
<keyword evidence="5" id="KW-1185">Reference proteome</keyword>
<sequence>MPKIIPNLKETIILQGRKTLLENGYKGFNIREIAKCCGIGIGTLYNYFANKDELIIEILNDDWNSIIKFSNNQIERDVPLRTKIKDLYIRIDSFLSNYMDAFIEMAYSGNKTKCEHYKIMSPLYLSFEAVLAYHKNKGEIKNAVPIDKLSIFIISNMVMFSKNKDLSFEEIYNCFNL</sequence>
<gene>
    <name evidence="4" type="ORF">SAMN02745163_03885</name>
</gene>
<dbReference type="PROSITE" id="PS50977">
    <property type="entry name" value="HTH_TETR_2"/>
    <property type="match status" value="1"/>
</dbReference>
<organism evidence="4 5">
    <name type="scientific">Clostridium cavendishii DSM 21758</name>
    <dbReference type="NCBI Taxonomy" id="1121302"/>
    <lineage>
        <taxon>Bacteria</taxon>
        <taxon>Bacillati</taxon>
        <taxon>Bacillota</taxon>
        <taxon>Clostridia</taxon>
        <taxon>Eubacteriales</taxon>
        <taxon>Clostridiaceae</taxon>
        <taxon>Clostridium</taxon>
    </lineage>
</organism>
<dbReference type="Proteomes" id="UP000184310">
    <property type="component" value="Unassembled WGS sequence"/>
</dbReference>
<dbReference type="RefSeq" id="WP_072992018.1">
    <property type="nucleotide sequence ID" value="NZ_FQZB01000018.1"/>
</dbReference>
<dbReference type="InterPro" id="IPR050624">
    <property type="entry name" value="HTH-type_Tx_Regulator"/>
</dbReference>
<feature type="domain" description="HTH tetR-type" evidence="3">
    <location>
        <begin position="6"/>
        <end position="66"/>
    </location>
</feature>
<evidence type="ECO:0000313" key="4">
    <source>
        <dbReference type="EMBL" id="SHK48443.1"/>
    </source>
</evidence>
<keyword evidence="1 2" id="KW-0238">DNA-binding</keyword>
<evidence type="ECO:0000256" key="1">
    <source>
        <dbReference type="ARBA" id="ARBA00023125"/>
    </source>
</evidence>
<dbReference type="OrthoDB" id="9812993at2"/>
<proteinExistence type="predicted"/>
<dbReference type="InterPro" id="IPR001647">
    <property type="entry name" value="HTH_TetR"/>
</dbReference>
<evidence type="ECO:0000259" key="3">
    <source>
        <dbReference type="PROSITE" id="PS50977"/>
    </source>
</evidence>
<protein>
    <submittedName>
        <fullName evidence="4">Transcriptional regulator, TetR family</fullName>
    </submittedName>
</protein>
<name>A0A1M6SUR7_9CLOT</name>
<dbReference type="SUPFAM" id="SSF46689">
    <property type="entry name" value="Homeodomain-like"/>
    <property type="match status" value="1"/>
</dbReference>
<dbReference type="PANTHER" id="PTHR43479:SF11">
    <property type="entry name" value="ACREF_ENVCD OPERON REPRESSOR-RELATED"/>
    <property type="match status" value="1"/>
</dbReference>
<dbReference type="Pfam" id="PF00440">
    <property type="entry name" value="TetR_N"/>
    <property type="match status" value="1"/>
</dbReference>
<dbReference type="AlphaFoldDB" id="A0A1M6SUR7"/>
<dbReference type="PRINTS" id="PR00455">
    <property type="entry name" value="HTHTETR"/>
</dbReference>
<evidence type="ECO:0000256" key="2">
    <source>
        <dbReference type="PROSITE-ProRule" id="PRU00335"/>
    </source>
</evidence>
<evidence type="ECO:0000313" key="5">
    <source>
        <dbReference type="Proteomes" id="UP000184310"/>
    </source>
</evidence>
<dbReference type="STRING" id="1121302.SAMN02745163_03885"/>
<dbReference type="EMBL" id="FQZB01000018">
    <property type="protein sequence ID" value="SHK48443.1"/>
    <property type="molecule type" value="Genomic_DNA"/>
</dbReference>
<accession>A0A1M6SUR7</accession>
<dbReference type="PANTHER" id="PTHR43479">
    <property type="entry name" value="ACREF/ENVCD OPERON REPRESSOR-RELATED"/>
    <property type="match status" value="1"/>
</dbReference>
<feature type="DNA-binding region" description="H-T-H motif" evidence="2">
    <location>
        <begin position="29"/>
        <end position="48"/>
    </location>
</feature>
<reference evidence="4 5" key="1">
    <citation type="submission" date="2016-11" db="EMBL/GenBank/DDBJ databases">
        <authorList>
            <person name="Jaros S."/>
            <person name="Januszkiewicz K."/>
            <person name="Wedrychowicz H."/>
        </authorList>
    </citation>
    <scope>NUCLEOTIDE SEQUENCE [LARGE SCALE GENOMIC DNA]</scope>
    <source>
        <strain evidence="4 5">DSM 21758</strain>
    </source>
</reference>